<gene>
    <name evidence="2" type="ORF">N7505_007295</name>
</gene>
<dbReference type="Proteomes" id="UP001220256">
    <property type="component" value="Unassembled WGS sequence"/>
</dbReference>
<dbReference type="EMBL" id="JAPVEB010000004">
    <property type="protein sequence ID" value="KAJ5264502.1"/>
    <property type="molecule type" value="Genomic_DNA"/>
</dbReference>
<proteinExistence type="predicted"/>
<sequence>METKSGSTEIDHRPLQSPAARTDKVERRRVSGQLAQQKFRRKRKEQAAAIQARLESLELNAQALEEQVAEWKSRALSAEQRIEESEKTVSGLQNIVESFQNTIQSIRQASDSLHNVAKALWIPRQPQPWGTTQATPALRNTLPGSNVSHYHQHFNSGFISPVSPISMGP</sequence>
<dbReference type="Gene3D" id="1.20.5.340">
    <property type="match status" value="1"/>
</dbReference>
<evidence type="ECO:0000313" key="2">
    <source>
        <dbReference type="EMBL" id="KAJ5264502.1"/>
    </source>
</evidence>
<evidence type="ECO:0000313" key="3">
    <source>
        <dbReference type="Proteomes" id="UP001220256"/>
    </source>
</evidence>
<comment type="caution">
    <text evidence="2">The sequence shown here is derived from an EMBL/GenBank/DDBJ whole genome shotgun (WGS) entry which is preliminary data.</text>
</comment>
<protein>
    <recommendedName>
        <fullName evidence="4">BZIP domain-containing protein</fullName>
    </recommendedName>
</protein>
<feature type="compositionally biased region" description="Basic and acidic residues" evidence="1">
    <location>
        <begin position="1"/>
        <end position="14"/>
    </location>
</feature>
<keyword evidence="3" id="KW-1185">Reference proteome</keyword>
<evidence type="ECO:0000256" key="1">
    <source>
        <dbReference type="SAM" id="MobiDB-lite"/>
    </source>
</evidence>
<organism evidence="2 3">
    <name type="scientific">Penicillium chrysogenum</name>
    <name type="common">Penicillium notatum</name>
    <dbReference type="NCBI Taxonomy" id="5076"/>
    <lineage>
        <taxon>Eukaryota</taxon>
        <taxon>Fungi</taxon>
        <taxon>Dikarya</taxon>
        <taxon>Ascomycota</taxon>
        <taxon>Pezizomycotina</taxon>
        <taxon>Eurotiomycetes</taxon>
        <taxon>Eurotiomycetidae</taxon>
        <taxon>Eurotiales</taxon>
        <taxon>Aspergillaceae</taxon>
        <taxon>Penicillium</taxon>
        <taxon>Penicillium chrysogenum species complex</taxon>
    </lineage>
</organism>
<name>A0ABQ8WD01_PENCH</name>
<evidence type="ECO:0008006" key="4">
    <source>
        <dbReference type="Google" id="ProtNLM"/>
    </source>
</evidence>
<feature type="region of interest" description="Disordered" evidence="1">
    <location>
        <begin position="1"/>
        <end position="41"/>
    </location>
</feature>
<reference evidence="2 3" key="1">
    <citation type="journal article" date="2023" name="IMA Fungus">
        <title>Comparative genomic study of the Penicillium genus elucidates a diverse pangenome and 15 lateral gene transfer events.</title>
        <authorList>
            <person name="Petersen C."/>
            <person name="Sorensen T."/>
            <person name="Nielsen M.R."/>
            <person name="Sondergaard T.E."/>
            <person name="Sorensen J.L."/>
            <person name="Fitzpatrick D.A."/>
            <person name="Frisvad J.C."/>
            <person name="Nielsen K.L."/>
        </authorList>
    </citation>
    <scope>NUCLEOTIDE SEQUENCE [LARGE SCALE GENOMIC DNA]</scope>
    <source>
        <strain evidence="2 3">IBT 3361</strain>
    </source>
</reference>
<accession>A0ABQ8WD01</accession>